<keyword evidence="6 7" id="KW-0456">Lyase</keyword>
<dbReference type="InterPro" id="IPR000453">
    <property type="entry name" value="Chorismate_synth"/>
</dbReference>
<dbReference type="EC" id="4.2.3.5" evidence="3 7"/>
<comment type="function">
    <text evidence="7">Catalyzes the anti-1,4-elimination of the C-3 phosphate and the C-6 proR hydrogen from 5-enolpyruvylshikimate-3-phosphate (EPSP) to yield chorismate, which is the branch point compound that serves as the starting substrate for the three terminal pathways of aromatic amino acid biosynthesis. This reaction introduces a second double bond into the aromatic ring system.</text>
</comment>
<evidence type="ECO:0000256" key="1">
    <source>
        <dbReference type="ARBA" id="ARBA00005044"/>
    </source>
</evidence>
<dbReference type="PIRSF" id="PIRSF001456">
    <property type="entry name" value="Chorismate_synth"/>
    <property type="match status" value="1"/>
</dbReference>
<dbReference type="InterPro" id="IPR035904">
    <property type="entry name" value="Chorismate_synth_AroC_sf"/>
</dbReference>
<feature type="binding site" evidence="7">
    <location>
        <begin position="292"/>
        <end position="296"/>
    </location>
    <ligand>
        <name>FMN</name>
        <dbReference type="ChEBI" id="CHEBI:58210"/>
    </ligand>
</feature>
<keyword evidence="7" id="KW-0274">FAD</keyword>
<dbReference type="GO" id="GO:0004107">
    <property type="term" value="F:chorismate synthase activity"/>
    <property type="evidence" value="ECO:0007669"/>
    <property type="project" value="UniProtKB-UniRule"/>
</dbReference>
<feature type="binding site" evidence="7">
    <location>
        <position position="277"/>
    </location>
    <ligand>
        <name>FMN</name>
        <dbReference type="ChEBI" id="CHEBI:58210"/>
    </ligand>
</feature>
<comment type="catalytic activity">
    <reaction evidence="7 8">
        <text>5-O-(1-carboxyvinyl)-3-phosphoshikimate = chorismate + phosphate</text>
        <dbReference type="Rhea" id="RHEA:21020"/>
        <dbReference type="ChEBI" id="CHEBI:29748"/>
        <dbReference type="ChEBI" id="CHEBI:43474"/>
        <dbReference type="ChEBI" id="CHEBI:57701"/>
        <dbReference type="EC" id="4.2.3.5"/>
    </reaction>
</comment>
<dbReference type="NCBIfam" id="NF003793">
    <property type="entry name" value="PRK05382.1"/>
    <property type="match status" value="1"/>
</dbReference>
<keyword evidence="10" id="KW-1185">Reference proteome</keyword>
<dbReference type="HAMAP" id="MF_00300">
    <property type="entry name" value="Chorismate_synth"/>
    <property type="match status" value="1"/>
</dbReference>
<dbReference type="NCBIfam" id="TIGR00033">
    <property type="entry name" value="aroC"/>
    <property type="match status" value="1"/>
</dbReference>
<comment type="cofactor">
    <cofactor evidence="7 8">
        <name>FMNH2</name>
        <dbReference type="ChEBI" id="CHEBI:57618"/>
    </cofactor>
    <text evidence="7 8">Reduced FMN (FMNH(2)).</text>
</comment>
<evidence type="ECO:0000256" key="6">
    <source>
        <dbReference type="ARBA" id="ARBA00023239"/>
    </source>
</evidence>
<keyword evidence="5 7" id="KW-0057">Aromatic amino acid biosynthesis</keyword>
<evidence type="ECO:0000256" key="8">
    <source>
        <dbReference type="RuleBase" id="RU000605"/>
    </source>
</evidence>
<dbReference type="Pfam" id="PF01264">
    <property type="entry name" value="Chorismate_synt"/>
    <property type="match status" value="1"/>
</dbReference>
<evidence type="ECO:0000256" key="5">
    <source>
        <dbReference type="ARBA" id="ARBA00023141"/>
    </source>
</evidence>
<gene>
    <name evidence="7 9" type="primary">aroC</name>
    <name evidence="9" type="ORF">TPPER_00079</name>
</gene>
<feature type="binding site" evidence="7">
    <location>
        <position position="318"/>
    </location>
    <ligand>
        <name>FMN</name>
        <dbReference type="ChEBI" id="CHEBI:58210"/>
    </ligand>
</feature>
<comment type="caution">
    <text evidence="9">The sequence shown here is derived from an EMBL/GenBank/DDBJ whole genome shotgun (WGS) entry which is preliminary data.</text>
</comment>
<evidence type="ECO:0000313" key="9">
    <source>
        <dbReference type="EMBL" id="PHN16311.1"/>
    </source>
</evidence>
<dbReference type="AlphaFoldDB" id="A0A2G0V759"/>
<reference evidence="9 10" key="1">
    <citation type="journal article" date="2017" name="ISME J.">
        <title>Tremblaya phenacola PPER: an evolutionary beta-gammaproteobacterium collage.</title>
        <authorList>
            <person name="Gil R."/>
            <person name="Vargas-Chavez C."/>
            <person name="Lopez-Madrigal S."/>
            <person name="Santos-Garcia D."/>
            <person name="Latorre A."/>
            <person name="Moya A."/>
        </authorList>
    </citation>
    <scope>NUCLEOTIDE SEQUENCE [LARGE SCALE GENOMIC DNA]</scope>
    <source>
        <strain evidence="9 10">PPER</strain>
    </source>
</reference>
<evidence type="ECO:0000256" key="4">
    <source>
        <dbReference type="ARBA" id="ARBA00022605"/>
    </source>
</evidence>
<sequence>MHNSIGKLVSITIFGESHGCIVGCLVDGCPSNLPLYNNEVQQELDRRKPGKSAYVSQRSEKDNVKILSGVFNNKTTGSPITLVIENTDCRSNDYFNLKEAFRPGHADYTYAQKYKHRDYRGGGRASARVTAAVVAGGSVSKKWIRLNHGSQVKGYLSVLKDIAIPFIHWTYVNNNCFFSPNISYITTLSKQLLSLIKTGNSAGSRLALIMTNLPTGIGEPLFNKLDASIACGLMSLNAVKNVDIGSGYLSSSKTGLELNDALTPDGFLSNHSGGILGGLSTGSDIVSFISIKPTSSISLFKRSVSDNNKPVFLRTKGRHDPCIGIRAVPVAEAIVCVIIMDFILHFHFSEGYRNSNSHLVHPKAYMY</sequence>
<evidence type="ECO:0000256" key="7">
    <source>
        <dbReference type="HAMAP-Rule" id="MF_00300"/>
    </source>
</evidence>
<evidence type="ECO:0000313" key="10">
    <source>
        <dbReference type="Proteomes" id="UP000222818"/>
    </source>
</evidence>
<proteinExistence type="inferred from homology"/>
<dbReference type="GO" id="GO:0010181">
    <property type="term" value="F:FMN binding"/>
    <property type="evidence" value="ECO:0007669"/>
    <property type="project" value="TreeGrafter"/>
</dbReference>
<dbReference type="PROSITE" id="PS00789">
    <property type="entry name" value="CHORISMATE_SYNTHASE_3"/>
    <property type="match status" value="1"/>
</dbReference>
<organism evidence="9 10">
    <name type="scientific">Candidatus Tremblayella phenacoccinincola</name>
    <dbReference type="NCBI Taxonomy" id="1010676"/>
    <lineage>
        <taxon>Bacteria</taxon>
        <taxon>Pseudomonadati</taxon>
        <taxon>Pseudomonadota</taxon>
        <taxon>Betaproteobacteria</taxon>
        <taxon>Candidatus Tremblayella</taxon>
    </lineage>
</organism>
<name>A0A2G0V759_9PROT</name>
<comment type="caution">
    <text evidence="7">Lacks conserved residue(s) required for the propagation of feature annotation.</text>
</comment>
<comment type="subunit">
    <text evidence="7">Homotetramer.</text>
</comment>
<dbReference type="Proteomes" id="UP000222818">
    <property type="component" value="Unassembled WGS sequence"/>
</dbReference>
<comment type="similarity">
    <text evidence="2 7 8">Belongs to the chorismate synthase family.</text>
</comment>
<dbReference type="PANTHER" id="PTHR21085:SF0">
    <property type="entry name" value="CHORISMATE SYNTHASE"/>
    <property type="match status" value="1"/>
</dbReference>
<dbReference type="OrthoDB" id="9771806at2"/>
<dbReference type="RefSeq" id="WP_099336822.1">
    <property type="nucleotide sequence ID" value="NZ_MKGN01000008.1"/>
</dbReference>
<dbReference type="PROSITE" id="PS00788">
    <property type="entry name" value="CHORISMATE_SYNTHASE_2"/>
    <property type="match status" value="1"/>
</dbReference>
<dbReference type="CDD" id="cd07304">
    <property type="entry name" value="Chorismate_synthase"/>
    <property type="match status" value="1"/>
</dbReference>
<dbReference type="GO" id="GO:0009073">
    <property type="term" value="P:aromatic amino acid family biosynthetic process"/>
    <property type="evidence" value="ECO:0007669"/>
    <property type="project" value="UniProtKB-KW"/>
</dbReference>
<protein>
    <recommendedName>
        <fullName evidence="3 7">Chorismate synthase</fullName>
        <shortName evidence="7">CS</shortName>
        <ecNumber evidence="3 7">4.2.3.5</ecNumber>
    </recommendedName>
    <alternativeName>
        <fullName evidence="7">5-enolpyruvylshikimate-3-phosphate phospholyase</fullName>
    </alternativeName>
</protein>
<accession>A0A2G0V759</accession>
<dbReference type="PROSITE" id="PS00787">
    <property type="entry name" value="CHORISMATE_SYNTHASE_1"/>
    <property type="match status" value="1"/>
</dbReference>
<feature type="binding site" evidence="7">
    <location>
        <begin position="124"/>
        <end position="126"/>
    </location>
    <ligand>
        <name>FMN</name>
        <dbReference type="ChEBI" id="CHEBI:58210"/>
    </ligand>
</feature>
<keyword evidence="7" id="KW-0521">NADP</keyword>
<dbReference type="UniPathway" id="UPA00053">
    <property type="reaction ID" value="UER00090"/>
</dbReference>
<comment type="pathway">
    <text evidence="1 7 8">Metabolic intermediate biosynthesis; chorismate biosynthesis; chorismate from D-erythrose 4-phosphate and phosphoenolpyruvate: step 7/7.</text>
</comment>
<dbReference type="EMBL" id="MKGN01000008">
    <property type="protein sequence ID" value="PHN16311.1"/>
    <property type="molecule type" value="Genomic_DNA"/>
</dbReference>
<dbReference type="GO" id="GO:0005829">
    <property type="term" value="C:cytosol"/>
    <property type="evidence" value="ECO:0007669"/>
    <property type="project" value="TreeGrafter"/>
</dbReference>
<dbReference type="PANTHER" id="PTHR21085">
    <property type="entry name" value="CHORISMATE SYNTHASE"/>
    <property type="match status" value="1"/>
</dbReference>
<dbReference type="Gene3D" id="3.60.150.10">
    <property type="entry name" value="Chorismate synthase AroC"/>
    <property type="match status" value="1"/>
</dbReference>
<keyword evidence="7" id="KW-0288">FMN</keyword>
<keyword evidence="7" id="KW-0285">Flavoprotein</keyword>
<evidence type="ECO:0000256" key="3">
    <source>
        <dbReference type="ARBA" id="ARBA00013036"/>
    </source>
</evidence>
<keyword evidence="4 7" id="KW-0028">Amino-acid biosynthesis</keyword>
<feature type="binding site" evidence="7">
    <location>
        <position position="47"/>
    </location>
    <ligand>
        <name>NADP(+)</name>
        <dbReference type="ChEBI" id="CHEBI:58349"/>
    </ligand>
</feature>
<dbReference type="GO" id="GO:0009423">
    <property type="term" value="P:chorismate biosynthetic process"/>
    <property type="evidence" value="ECO:0007669"/>
    <property type="project" value="UniProtKB-UniRule"/>
</dbReference>
<dbReference type="SUPFAM" id="SSF103263">
    <property type="entry name" value="Chorismate synthase, AroC"/>
    <property type="match status" value="1"/>
</dbReference>
<dbReference type="InterPro" id="IPR020541">
    <property type="entry name" value="Chorismate_synthase_CS"/>
</dbReference>
<evidence type="ECO:0000256" key="2">
    <source>
        <dbReference type="ARBA" id="ARBA00008014"/>
    </source>
</evidence>
<feature type="binding site" evidence="7">
    <location>
        <begin position="237"/>
        <end position="238"/>
    </location>
    <ligand>
        <name>FMN</name>
        <dbReference type="ChEBI" id="CHEBI:58210"/>
    </ligand>
</feature>
<dbReference type="GO" id="GO:0008652">
    <property type="term" value="P:amino acid biosynthetic process"/>
    <property type="evidence" value="ECO:0007669"/>
    <property type="project" value="UniProtKB-KW"/>
</dbReference>